<comment type="catalytic activity">
    <reaction evidence="13">
        <text>ATP + H2O = ADP + phosphate + H(+)</text>
        <dbReference type="Rhea" id="RHEA:13065"/>
        <dbReference type="ChEBI" id="CHEBI:15377"/>
        <dbReference type="ChEBI" id="CHEBI:15378"/>
        <dbReference type="ChEBI" id="CHEBI:30616"/>
        <dbReference type="ChEBI" id="CHEBI:43474"/>
        <dbReference type="ChEBI" id="CHEBI:456216"/>
        <dbReference type="EC" id="5.6.2.4"/>
    </reaction>
</comment>
<dbReference type="PROSITE" id="PS51217">
    <property type="entry name" value="UVRD_HELICASE_CTER"/>
    <property type="match status" value="1"/>
</dbReference>
<dbReference type="PROSITE" id="PS51198">
    <property type="entry name" value="UVRD_HELICASE_ATP_BIND"/>
    <property type="match status" value="1"/>
</dbReference>
<dbReference type="InterPro" id="IPR011604">
    <property type="entry name" value="PDDEXK-like_dom_sf"/>
</dbReference>
<dbReference type="SUPFAM" id="SSF52540">
    <property type="entry name" value="P-loop containing nucleoside triphosphate hydrolases"/>
    <property type="match status" value="1"/>
</dbReference>
<gene>
    <name evidence="17" type="primary">addA</name>
    <name evidence="17" type="ORF">IAD01_02295</name>
</gene>
<evidence type="ECO:0000256" key="11">
    <source>
        <dbReference type="ARBA" id="ARBA00034617"/>
    </source>
</evidence>
<proteinExistence type="predicted"/>
<feature type="binding site" evidence="14">
    <location>
        <begin position="23"/>
        <end position="30"/>
    </location>
    <ligand>
        <name>ATP</name>
        <dbReference type="ChEBI" id="CHEBI:30616"/>
    </ligand>
</feature>
<dbReference type="Pfam" id="PF13361">
    <property type="entry name" value="UvrD_C"/>
    <property type="match status" value="1"/>
</dbReference>
<dbReference type="GO" id="GO:0005524">
    <property type="term" value="F:ATP binding"/>
    <property type="evidence" value="ECO:0007669"/>
    <property type="project" value="UniProtKB-UniRule"/>
</dbReference>
<evidence type="ECO:0000259" key="15">
    <source>
        <dbReference type="PROSITE" id="PS51198"/>
    </source>
</evidence>
<keyword evidence="4 14" id="KW-0378">Hydrolase</keyword>
<keyword evidence="8" id="KW-0238">DNA-binding</keyword>
<dbReference type="Gene3D" id="3.90.320.10">
    <property type="match status" value="1"/>
</dbReference>
<dbReference type="InterPro" id="IPR000212">
    <property type="entry name" value="DNA_helicase_UvrD/REP"/>
</dbReference>
<dbReference type="InterPro" id="IPR014152">
    <property type="entry name" value="AddA"/>
</dbReference>
<protein>
    <recommendedName>
        <fullName evidence="12">DNA 3'-5' helicase</fullName>
        <ecNumber evidence="12">5.6.2.4</ecNumber>
    </recommendedName>
</protein>
<comment type="catalytic activity">
    <reaction evidence="11">
        <text>Couples ATP hydrolysis with the unwinding of duplex DNA by translocating in the 3'-5' direction.</text>
        <dbReference type="EC" id="5.6.2.4"/>
    </reaction>
</comment>
<organism evidence="17 18">
    <name type="scientific">Candidatus Faeciplasma gallinarum</name>
    <dbReference type="NCBI Taxonomy" id="2840799"/>
    <lineage>
        <taxon>Bacteria</taxon>
        <taxon>Bacillati</taxon>
        <taxon>Bacillota</taxon>
        <taxon>Clostridia</taxon>
        <taxon>Eubacteriales</taxon>
        <taxon>Oscillospiraceae</taxon>
        <taxon>Oscillospiraceae incertae sedis</taxon>
        <taxon>Candidatus Faeciplasma</taxon>
    </lineage>
</organism>
<evidence type="ECO:0000256" key="6">
    <source>
        <dbReference type="ARBA" id="ARBA00022839"/>
    </source>
</evidence>
<keyword evidence="1" id="KW-0540">Nuclease</keyword>
<comment type="caution">
    <text evidence="17">The sequence shown here is derived from an EMBL/GenBank/DDBJ whole genome shotgun (WGS) entry which is preliminary data.</text>
</comment>
<dbReference type="PANTHER" id="PTHR11070">
    <property type="entry name" value="UVRD / RECB / PCRA DNA HELICASE FAMILY MEMBER"/>
    <property type="match status" value="1"/>
</dbReference>
<keyword evidence="6" id="KW-0269">Exonuclease</keyword>
<dbReference type="SUPFAM" id="SSF52980">
    <property type="entry name" value="Restriction endonuclease-like"/>
    <property type="match status" value="1"/>
</dbReference>
<keyword evidence="10" id="KW-0413">Isomerase</keyword>
<evidence type="ECO:0000256" key="8">
    <source>
        <dbReference type="ARBA" id="ARBA00023125"/>
    </source>
</evidence>
<dbReference type="GO" id="GO:0006302">
    <property type="term" value="P:double-strand break repair"/>
    <property type="evidence" value="ECO:0007669"/>
    <property type="project" value="InterPro"/>
</dbReference>
<dbReference type="InterPro" id="IPR014017">
    <property type="entry name" value="DNA_helicase_UvrD-like_C"/>
</dbReference>
<evidence type="ECO:0000256" key="10">
    <source>
        <dbReference type="ARBA" id="ARBA00023235"/>
    </source>
</evidence>
<dbReference type="GO" id="GO:0033202">
    <property type="term" value="C:DNA helicase complex"/>
    <property type="evidence" value="ECO:0007669"/>
    <property type="project" value="TreeGrafter"/>
</dbReference>
<evidence type="ECO:0000256" key="13">
    <source>
        <dbReference type="ARBA" id="ARBA00048988"/>
    </source>
</evidence>
<dbReference type="NCBIfam" id="TIGR02785">
    <property type="entry name" value="addA_Gpos"/>
    <property type="match status" value="1"/>
</dbReference>
<evidence type="ECO:0000256" key="4">
    <source>
        <dbReference type="ARBA" id="ARBA00022801"/>
    </source>
</evidence>
<dbReference type="Pfam" id="PF12705">
    <property type="entry name" value="PDDEXK_1"/>
    <property type="match status" value="1"/>
</dbReference>
<evidence type="ECO:0000259" key="16">
    <source>
        <dbReference type="PROSITE" id="PS51217"/>
    </source>
</evidence>
<keyword evidence="2 14" id="KW-0547">Nucleotide-binding</keyword>
<dbReference type="EC" id="5.6.2.4" evidence="12"/>
<dbReference type="Gene3D" id="1.10.486.10">
    <property type="entry name" value="PCRA, domain 4"/>
    <property type="match status" value="1"/>
</dbReference>
<evidence type="ECO:0000256" key="3">
    <source>
        <dbReference type="ARBA" id="ARBA00022763"/>
    </source>
</evidence>
<sequence>MPQWTDEQLEAINCYGRPVIVSAAAGSGKTAVLVERTIRLLCDEKLAIPADTLLAVTFTNDAAAQMREKLSAALENAAIEMTENAWIQKQQTLLRLANICTINSFCYDMVKNNLADTDLQSGVRIMEEKESDMVTERALDAVMEDAYEKFPQETEKLISLFCCEDDKPLREMIISLRKFLRSIPFSDVWVKNVTERLDGMQMISEIMADYAALADERAERCVSTAERLRGLAEDLENYSKAKAKFLQNCDYAERILNALERAGDDMEACGEVLSSFSWIPMTGTTRTKQEKEDTTYLEEETYEEAKTCLSALKNAFSELAECYAVSEDEAKKDCAFVSKVFKQLLEFVNKLEENVWEIKVERNAIDFSDTELLTVNLLLNCDSSGRTSRTPIAEEIYRSGRYKLILVDEFQDVNNLQEAILKAVSDTDSMESIGSNVFAVGDVKQSIYRFRQANPKIFMQTRRLAEQSTDDKGVKEILLTKNFRSRAGVLDFANYLFSSLMNSRLGEVEYTKDEELVCGAKFIGDDRPTALIRVNSDLEEQSPVAFDEFAAVAAQIKKMLDEKTPVNDGGIVRPCRPSDFCVLTRNNITGDELVKRFSERGLKVASENVSGYLESREISLMLNLLKISVSPMKDIPLASVMLSPIMGFSDEDVALIKLHNKKNRLYKNMLEVADSEREKAEHAELVKKCESAISLVKKLKVYSASMPLTGLIKKIYDATDVFAMAAAYEDGKQKCANLYLLLEYAKNYENSSNEGVAGFLQYVSYILKTGGDFAKALTVTESDDAVVVKTMHRSKGLEFPFVFLCQLTKKFNFSDTHEKLLLNADYGVGLSYYDYATLTRRKTVLSEYIKRKNTEELLSEELRLLYVAATRAKEQLFVVLDITSRTCENAKQYAYYINDHMIPCDLSEKAKCMQDWIVMAMTKDSSLCTLFGREYNEQDYYDFDTPDLKIITPEADTEQETGEQAADVGVDSALAEKIVRCFSYKNDQRLCATQAKVSVSELVKDDAINFFPKVADLDGTVTELTAAQKGTIMHRFMQLADYGAAAKDIESEISRLQNSGALSKIEADSINRDSLKAFFDGEIYKRMSRSENVMREKSFIVKFSDINVDEELSKMYDGTDGMLQGIADCIFEEDDGYVLVDYKTDRVKTLDELVQRYSAQLALYKAAFDILLDKPVKSCCIYSYRLSSGIEAKLIGGKDF</sequence>
<evidence type="ECO:0000313" key="17">
    <source>
        <dbReference type="EMBL" id="HIS24216.1"/>
    </source>
</evidence>
<dbReference type="Proteomes" id="UP000823982">
    <property type="component" value="Unassembled WGS sequence"/>
</dbReference>
<dbReference type="GO" id="GO:0043138">
    <property type="term" value="F:3'-5' DNA helicase activity"/>
    <property type="evidence" value="ECO:0007669"/>
    <property type="project" value="UniProtKB-EC"/>
</dbReference>
<evidence type="ECO:0000256" key="5">
    <source>
        <dbReference type="ARBA" id="ARBA00022806"/>
    </source>
</evidence>
<dbReference type="InterPro" id="IPR011335">
    <property type="entry name" value="Restrct_endonuc-II-like"/>
</dbReference>
<dbReference type="InterPro" id="IPR014016">
    <property type="entry name" value="UvrD-like_ATP-bd"/>
</dbReference>
<feature type="domain" description="UvrD-like helicase ATP-binding" evidence="15">
    <location>
        <begin position="2"/>
        <end position="486"/>
    </location>
</feature>
<dbReference type="PANTHER" id="PTHR11070:SF48">
    <property type="entry name" value="ATP-DEPENDENT HELICASE_NUCLEASE SUBUNIT A"/>
    <property type="match status" value="1"/>
</dbReference>
<dbReference type="AlphaFoldDB" id="A0A9D1EMM0"/>
<accession>A0A9D1EMM0</accession>
<dbReference type="Pfam" id="PF00580">
    <property type="entry name" value="UvrD-helicase"/>
    <property type="match status" value="1"/>
</dbReference>
<dbReference type="GO" id="GO:0003677">
    <property type="term" value="F:DNA binding"/>
    <property type="evidence" value="ECO:0007669"/>
    <property type="project" value="UniProtKB-KW"/>
</dbReference>
<evidence type="ECO:0000256" key="7">
    <source>
        <dbReference type="ARBA" id="ARBA00022840"/>
    </source>
</evidence>
<dbReference type="GO" id="GO:0004527">
    <property type="term" value="F:exonuclease activity"/>
    <property type="evidence" value="ECO:0007669"/>
    <property type="project" value="UniProtKB-KW"/>
</dbReference>
<keyword evidence="3" id="KW-0227">DNA damage</keyword>
<dbReference type="InterPro" id="IPR038726">
    <property type="entry name" value="PDDEXK_AddAB-type"/>
</dbReference>
<dbReference type="EMBL" id="DVIR01000024">
    <property type="protein sequence ID" value="HIS24216.1"/>
    <property type="molecule type" value="Genomic_DNA"/>
</dbReference>
<name>A0A9D1EMM0_9FIRM</name>
<evidence type="ECO:0000313" key="18">
    <source>
        <dbReference type="Proteomes" id="UP000823982"/>
    </source>
</evidence>
<keyword evidence="7 14" id="KW-0067">ATP-binding</keyword>
<reference evidence="17" key="2">
    <citation type="journal article" date="2021" name="PeerJ">
        <title>Extensive microbial diversity within the chicken gut microbiome revealed by metagenomics and culture.</title>
        <authorList>
            <person name="Gilroy R."/>
            <person name="Ravi A."/>
            <person name="Getino M."/>
            <person name="Pursley I."/>
            <person name="Horton D.L."/>
            <person name="Alikhan N.F."/>
            <person name="Baker D."/>
            <person name="Gharbi K."/>
            <person name="Hall N."/>
            <person name="Watson M."/>
            <person name="Adriaenssens E.M."/>
            <person name="Foster-Nyarko E."/>
            <person name="Jarju S."/>
            <person name="Secka A."/>
            <person name="Antonio M."/>
            <person name="Oren A."/>
            <person name="Chaudhuri R.R."/>
            <person name="La Ragione R."/>
            <person name="Hildebrand F."/>
            <person name="Pallen M.J."/>
        </authorList>
    </citation>
    <scope>NUCLEOTIDE SEQUENCE</scope>
    <source>
        <strain evidence="17">CHK157-1446</strain>
    </source>
</reference>
<evidence type="ECO:0000256" key="2">
    <source>
        <dbReference type="ARBA" id="ARBA00022741"/>
    </source>
</evidence>
<evidence type="ECO:0000256" key="14">
    <source>
        <dbReference type="PROSITE-ProRule" id="PRU00560"/>
    </source>
</evidence>
<dbReference type="InterPro" id="IPR027417">
    <property type="entry name" value="P-loop_NTPase"/>
</dbReference>
<dbReference type="GO" id="GO:0005829">
    <property type="term" value="C:cytosol"/>
    <property type="evidence" value="ECO:0007669"/>
    <property type="project" value="TreeGrafter"/>
</dbReference>
<dbReference type="Gene3D" id="3.40.50.300">
    <property type="entry name" value="P-loop containing nucleotide triphosphate hydrolases"/>
    <property type="match status" value="4"/>
</dbReference>
<feature type="domain" description="UvrD-like helicase C-terminal" evidence="16">
    <location>
        <begin position="487"/>
        <end position="796"/>
    </location>
</feature>
<keyword evidence="9" id="KW-0234">DNA repair</keyword>
<evidence type="ECO:0000256" key="1">
    <source>
        <dbReference type="ARBA" id="ARBA00022722"/>
    </source>
</evidence>
<reference evidence="17" key="1">
    <citation type="submission" date="2020-10" db="EMBL/GenBank/DDBJ databases">
        <authorList>
            <person name="Gilroy R."/>
        </authorList>
    </citation>
    <scope>NUCLEOTIDE SEQUENCE</scope>
    <source>
        <strain evidence="17">CHK157-1446</strain>
    </source>
</reference>
<keyword evidence="5 14" id="KW-0347">Helicase</keyword>
<evidence type="ECO:0000256" key="9">
    <source>
        <dbReference type="ARBA" id="ARBA00023204"/>
    </source>
</evidence>
<dbReference type="GO" id="GO:0000725">
    <property type="term" value="P:recombinational repair"/>
    <property type="evidence" value="ECO:0007669"/>
    <property type="project" value="TreeGrafter"/>
</dbReference>
<evidence type="ECO:0000256" key="12">
    <source>
        <dbReference type="ARBA" id="ARBA00034808"/>
    </source>
</evidence>